<organism evidence="2 3">
    <name type="scientific">Claviceps pusilla</name>
    <dbReference type="NCBI Taxonomy" id="123648"/>
    <lineage>
        <taxon>Eukaryota</taxon>
        <taxon>Fungi</taxon>
        <taxon>Dikarya</taxon>
        <taxon>Ascomycota</taxon>
        <taxon>Pezizomycotina</taxon>
        <taxon>Sordariomycetes</taxon>
        <taxon>Hypocreomycetidae</taxon>
        <taxon>Hypocreales</taxon>
        <taxon>Clavicipitaceae</taxon>
        <taxon>Claviceps</taxon>
    </lineage>
</organism>
<evidence type="ECO:0000313" key="2">
    <source>
        <dbReference type="EMBL" id="KAG5988322.1"/>
    </source>
</evidence>
<dbReference type="EMBL" id="SRPW01003109">
    <property type="protein sequence ID" value="KAG5988322.1"/>
    <property type="molecule type" value="Genomic_DNA"/>
</dbReference>
<feature type="compositionally biased region" description="Low complexity" evidence="1">
    <location>
        <begin position="18"/>
        <end position="29"/>
    </location>
</feature>
<dbReference type="AlphaFoldDB" id="A0A9P7N2X4"/>
<feature type="non-terminal residue" evidence="2">
    <location>
        <position position="90"/>
    </location>
</feature>
<evidence type="ECO:0000313" key="3">
    <source>
        <dbReference type="Proteomes" id="UP000748025"/>
    </source>
</evidence>
<accession>A0A9P7N2X4</accession>
<dbReference type="OrthoDB" id="6730379at2759"/>
<feature type="compositionally biased region" description="Basic and acidic residues" evidence="1">
    <location>
        <begin position="1"/>
        <end position="16"/>
    </location>
</feature>
<sequence length="90" mass="9885">MSSIGDEKATKTDIHHTASSSSSDNANGSLSANGGITNVDAAWTFLDHHRDIAGVDAVDLNALRRRIDWHIVPLMFLCYTMQFLDKVILN</sequence>
<gene>
    <name evidence="2" type="ORF">E4U43_004786</name>
</gene>
<dbReference type="Proteomes" id="UP000748025">
    <property type="component" value="Unassembled WGS sequence"/>
</dbReference>
<keyword evidence="3" id="KW-1185">Reference proteome</keyword>
<name>A0A9P7N2X4_9HYPO</name>
<protein>
    <recommendedName>
        <fullName evidence="4">Allantoate permease</fullName>
    </recommendedName>
</protein>
<reference evidence="2" key="1">
    <citation type="journal article" date="2020" name="bioRxiv">
        <title>Whole genome comparisons of ergot fungi reveals the divergence and evolution of species within the genus Claviceps are the result of varying mechanisms driving genome evolution and host range expansion.</title>
        <authorList>
            <person name="Wyka S.A."/>
            <person name="Mondo S.J."/>
            <person name="Liu M."/>
            <person name="Dettman J."/>
            <person name="Nalam V."/>
            <person name="Broders K.D."/>
        </authorList>
    </citation>
    <scope>NUCLEOTIDE SEQUENCE</scope>
    <source>
        <strain evidence="2">CCC 602</strain>
    </source>
</reference>
<evidence type="ECO:0008006" key="4">
    <source>
        <dbReference type="Google" id="ProtNLM"/>
    </source>
</evidence>
<proteinExistence type="predicted"/>
<comment type="caution">
    <text evidence="2">The sequence shown here is derived from an EMBL/GenBank/DDBJ whole genome shotgun (WGS) entry which is preliminary data.</text>
</comment>
<feature type="region of interest" description="Disordered" evidence="1">
    <location>
        <begin position="1"/>
        <end position="29"/>
    </location>
</feature>
<evidence type="ECO:0000256" key="1">
    <source>
        <dbReference type="SAM" id="MobiDB-lite"/>
    </source>
</evidence>